<dbReference type="InterPro" id="IPR011006">
    <property type="entry name" value="CheY-like_superfamily"/>
</dbReference>
<dbReference type="RefSeq" id="WP_074957698.1">
    <property type="nucleotide sequence ID" value="NZ_BJXR01000038.1"/>
</dbReference>
<reference evidence="9 10" key="1">
    <citation type="submission" date="2016-10" db="EMBL/GenBank/DDBJ databases">
        <authorList>
            <person name="Varghese N."/>
            <person name="Submissions S."/>
        </authorList>
    </citation>
    <scope>NUCLEOTIDE SEQUENCE [LARGE SCALE GENOMIC DNA]</scope>
    <source>
        <strain evidence="9 10">DSM 16525</strain>
    </source>
</reference>
<dbReference type="PANTHER" id="PTHR44591">
    <property type="entry name" value="STRESS RESPONSE REGULATOR PROTEIN 1"/>
    <property type="match status" value="1"/>
</dbReference>
<dbReference type="Pfam" id="PF00072">
    <property type="entry name" value="Response_reg"/>
    <property type="match status" value="1"/>
</dbReference>
<dbReference type="STRING" id="1334629.MFUL124B02_13580"/>
<dbReference type="InterPro" id="IPR050595">
    <property type="entry name" value="Bact_response_regulator"/>
</dbReference>
<organism evidence="8 11">
    <name type="scientific">Myxococcus fulvus</name>
    <dbReference type="NCBI Taxonomy" id="33"/>
    <lineage>
        <taxon>Bacteria</taxon>
        <taxon>Pseudomonadati</taxon>
        <taxon>Myxococcota</taxon>
        <taxon>Myxococcia</taxon>
        <taxon>Myxococcales</taxon>
        <taxon>Cystobacterineae</taxon>
        <taxon>Myxococcaceae</taxon>
        <taxon>Myxococcus</taxon>
    </lineage>
</organism>
<keyword evidence="3" id="KW-0805">Transcription regulation</keyword>
<dbReference type="AlphaFoldDB" id="A0A511T8K4"/>
<gene>
    <name evidence="8" type="ORF">MFU01_53940</name>
    <name evidence="9" type="ORF">SAMN05443572_11041</name>
</gene>
<dbReference type="Gene3D" id="3.40.50.2300">
    <property type="match status" value="1"/>
</dbReference>
<evidence type="ECO:0000313" key="8">
    <source>
        <dbReference type="EMBL" id="GEN10357.1"/>
    </source>
</evidence>
<dbReference type="Proteomes" id="UP000321514">
    <property type="component" value="Unassembled WGS sequence"/>
</dbReference>
<dbReference type="PANTHER" id="PTHR44591:SF3">
    <property type="entry name" value="RESPONSE REGULATORY DOMAIN-CONTAINING PROTEIN"/>
    <property type="match status" value="1"/>
</dbReference>
<dbReference type="SMART" id="SM00448">
    <property type="entry name" value="REC"/>
    <property type="match status" value="1"/>
</dbReference>
<feature type="modified residue" description="4-aspartylphosphate" evidence="6">
    <location>
        <position position="52"/>
    </location>
</feature>
<evidence type="ECO:0000313" key="10">
    <source>
        <dbReference type="Proteomes" id="UP000183760"/>
    </source>
</evidence>
<dbReference type="CDD" id="cd17574">
    <property type="entry name" value="REC_OmpR"/>
    <property type="match status" value="1"/>
</dbReference>
<keyword evidence="2" id="KW-0902">Two-component regulatory system</keyword>
<dbReference type="SUPFAM" id="SSF52172">
    <property type="entry name" value="CheY-like"/>
    <property type="match status" value="1"/>
</dbReference>
<comment type="caution">
    <text evidence="8">The sequence shown here is derived from an EMBL/GenBank/DDBJ whole genome shotgun (WGS) entry which is preliminary data.</text>
</comment>
<reference evidence="8 11" key="2">
    <citation type="submission" date="2019-07" db="EMBL/GenBank/DDBJ databases">
        <title>Whole genome shotgun sequence of Myxococcus fulvus NBRC 100333.</title>
        <authorList>
            <person name="Hosoyama A."/>
            <person name="Uohara A."/>
            <person name="Ohji S."/>
            <person name="Ichikawa N."/>
        </authorList>
    </citation>
    <scope>NUCLEOTIDE SEQUENCE [LARGE SCALE GENOMIC DNA]</scope>
    <source>
        <strain evidence="8 11">NBRC 100333</strain>
    </source>
</reference>
<evidence type="ECO:0000256" key="3">
    <source>
        <dbReference type="ARBA" id="ARBA00023015"/>
    </source>
</evidence>
<evidence type="ECO:0000256" key="2">
    <source>
        <dbReference type="ARBA" id="ARBA00023012"/>
    </source>
</evidence>
<feature type="domain" description="Response regulatory" evidence="7">
    <location>
        <begin position="3"/>
        <end position="116"/>
    </location>
</feature>
<keyword evidence="1 6" id="KW-0597">Phosphoprotein</keyword>
<protein>
    <submittedName>
        <fullName evidence="9">Response regulator receiver domain-containing protein</fullName>
    </submittedName>
</protein>
<evidence type="ECO:0000256" key="1">
    <source>
        <dbReference type="ARBA" id="ARBA00022553"/>
    </source>
</evidence>
<dbReference type="InterPro" id="IPR001789">
    <property type="entry name" value="Sig_transdc_resp-reg_receiver"/>
</dbReference>
<dbReference type="GO" id="GO:0000160">
    <property type="term" value="P:phosphorelay signal transduction system"/>
    <property type="evidence" value="ECO:0007669"/>
    <property type="project" value="UniProtKB-KW"/>
</dbReference>
<keyword evidence="10" id="KW-1185">Reference proteome</keyword>
<dbReference type="PROSITE" id="PS50110">
    <property type="entry name" value="RESPONSE_REGULATORY"/>
    <property type="match status" value="1"/>
</dbReference>
<evidence type="ECO:0000256" key="5">
    <source>
        <dbReference type="ARBA" id="ARBA00023163"/>
    </source>
</evidence>
<dbReference type="Proteomes" id="UP000183760">
    <property type="component" value="Unassembled WGS sequence"/>
</dbReference>
<dbReference type="GO" id="GO:0003677">
    <property type="term" value="F:DNA binding"/>
    <property type="evidence" value="ECO:0007669"/>
    <property type="project" value="UniProtKB-KW"/>
</dbReference>
<dbReference type="FunFam" id="3.40.50.2300:FF:000001">
    <property type="entry name" value="DNA-binding response regulator PhoB"/>
    <property type="match status" value="1"/>
</dbReference>
<evidence type="ECO:0000259" key="7">
    <source>
        <dbReference type="PROSITE" id="PS50110"/>
    </source>
</evidence>
<evidence type="ECO:0000256" key="6">
    <source>
        <dbReference type="PROSITE-ProRule" id="PRU00169"/>
    </source>
</evidence>
<evidence type="ECO:0000313" key="9">
    <source>
        <dbReference type="EMBL" id="SEU34359.1"/>
    </source>
</evidence>
<proteinExistence type="predicted"/>
<sequence length="120" mass="13511">MRTVLVVDDEMDIADAVKSILEDEGYRVVTCANGREALECLEEVRPDLIIIDVMMPVMNGFEALRAIRQREEFAELPVLIMSAIDPSVRPAEYDWAGFLKKPFSLSHLLEQVHKLVPVAA</sequence>
<dbReference type="EMBL" id="FOIB01000010">
    <property type="protein sequence ID" value="SEU34359.1"/>
    <property type="molecule type" value="Genomic_DNA"/>
</dbReference>
<dbReference type="EMBL" id="BJXR01000038">
    <property type="protein sequence ID" value="GEN10357.1"/>
    <property type="molecule type" value="Genomic_DNA"/>
</dbReference>
<name>A0A511T8K4_MYXFU</name>
<accession>A0A511T8K4</accession>
<keyword evidence="5" id="KW-0804">Transcription</keyword>
<evidence type="ECO:0000256" key="4">
    <source>
        <dbReference type="ARBA" id="ARBA00023125"/>
    </source>
</evidence>
<dbReference type="OrthoDB" id="9788090at2"/>
<evidence type="ECO:0000313" key="11">
    <source>
        <dbReference type="Proteomes" id="UP000321514"/>
    </source>
</evidence>
<keyword evidence="4" id="KW-0238">DNA-binding</keyword>